<dbReference type="Gene3D" id="3.30.390.50">
    <property type="entry name" value="CO dehydrogenase flavoprotein, C-terminal domain"/>
    <property type="match status" value="1"/>
</dbReference>
<name>A0A523QHX4_UNCAE</name>
<dbReference type="Proteomes" id="UP000320781">
    <property type="component" value="Unassembled WGS sequence"/>
</dbReference>
<dbReference type="EMBL" id="SOKU01000250">
    <property type="protein sequence ID" value="TES85147.1"/>
    <property type="molecule type" value="Genomic_DNA"/>
</dbReference>
<dbReference type="Pfam" id="PF21948">
    <property type="entry name" value="LplA-B_cat"/>
    <property type="match status" value="1"/>
</dbReference>
<comment type="caution">
    <text evidence="2">The sequence shown here is derived from an EMBL/GenBank/DDBJ whole genome shotgun (WGS) entry which is preliminary data.</text>
</comment>
<dbReference type="Gene3D" id="3.30.930.10">
    <property type="entry name" value="Bira Bifunctional Protein, Domain 2"/>
    <property type="match status" value="1"/>
</dbReference>
<dbReference type="PROSITE" id="PS51733">
    <property type="entry name" value="BPL_LPL_CATALYTIC"/>
    <property type="match status" value="1"/>
</dbReference>
<reference evidence="2 3" key="1">
    <citation type="submission" date="2019-03" db="EMBL/GenBank/DDBJ databases">
        <title>Metabolic potential of uncultured bacteria and archaea associated with petroleum seepage in deep-sea sediments.</title>
        <authorList>
            <person name="Dong X."/>
            <person name="Hubert C."/>
        </authorList>
    </citation>
    <scope>NUCLEOTIDE SEQUENCE [LARGE SCALE GENOMIC DNA]</scope>
    <source>
        <strain evidence="2">E44_bin92</strain>
    </source>
</reference>
<dbReference type="AlphaFoldDB" id="A0A523QHX4"/>
<dbReference type="InterPro" id="IPR045864">
    <property type="entry name" value="aa-tRNA-synth_II/BPL/LPL"/>
</dbReference>
<dbReference type="InterPro" id="IPR050664">
    <property type="entry name" value="Octanoyltrans_LipM/LipL"/>
</dbReference>
<dbReference type="SUPFAM" id="SSF55681">
    <property type="entry name" value="Class II aaRS and biotin synthetases"/>
    <property type="match status" value="1"/>
</dbReference>
<dbReference type="PANTHER" id="PTHR43679:SF2">
    <property type="entry name" value="OCTANOYL-[GCVH]:PROTEIN N-OCTANOYLTRANSFERASE"/>
    <property type="match status" value="1"/>
</dbReference>
<gene>
    <name evidence="2" type="ORF">E3J95_05090</name>
</gene>
<protein>
    <submittedName>
        <fullName evidence="2">Lipoate--protein ligase family protein</fullName>
    </submittedName>
</protein>
<dbReference type="PANTHER" id="PTHR43679">
    <property type="entry name" value="OCTANOYLTRANSFERASE LIPM-RELATED"/>
    <property type="match status" value="1"/>
</dbReference>
<accession>A0A523QHX4</accession>
<evidence type="ECO:0000313" key="3">
    <source>
        <dbReference type="Proteomes" id="UP000320781"/>
    </source>
</evidence>
<keyword evidence="2" id="KW-0436">Ligase</keyword>
<sequence length="346" mass="39575">MNLGKRPWGQSMLIFHALARMGVEALNIVSPKTPFISIGYFQDAKQEVDFEYCRKEGLPVFRREVGGGAVYLDRNQIFYHVVWNRDNPHFPRKISDIYQYLSGPPIETYEEFGIKTYFREVNDIVTSEGRKIAGLGGGDIAHSMAFVGSVILDFDYHKMVHAIKVPDEKLRDKIFKTMKENVSTMKRELGSIPPRKEIVKVLKERFENTLGKLESVELSDEIVRKMTELSLWFSSPEFIFKKTPRIPGGVKIKEGVEILYGIYKAKGGLIRTAQEVSKRILKDITISGDFTLYPKKELSNLEDTLKETNREERELTPKIEEFYERAGVQSPGVKPEDITKAIAGEK</sequence>
<dbReference type="GO" id="GO:0016874">
    <property type="term" value="F:ligase activity"/>
    <property type="evidence" value="ECO:0007669"/>
    <property type="project" value="UniProtKB-KW"/>
</dbReference>
<dbReference type="SUPFAM" id="SSF82649">
    <property type="entry name" value="SufE/NifU"/>
    <property type="match status" value="1"/>
</dbReference>
<evidence type="ECO:0000313" key="2">
    <source>
        <dbReference type="EMBL" id="TES85147.1"/>
    </source>
</evidence>
<proteinExistence type="predicted"/>
<organism evidence="2 3">
    <name type="scientific">Aerophobetes bacterium</name>
    <dbReference type="NCBI Taxonomy" id="2030807"/>
    <lineage>
        <taxon>Bacteria</taxon>
        <taxon>Candidatus Aerophobota</taxon>
    </lineage>
</organism>
<dbReference type="InterPro" id="IPR004143">
    <property type="entry name" value="BPL_LPL_catalytic"/>
</dbReference>
<feature type="domain" description="BPL/LPL catalytic" evidence="1">
    <location>
        <begin position="20"/>
        <end position="214"/>
    </location>
</feature>
<evidence type="ECO:0000259" key="1">
    <source>
        <dbReference type="PROSITE" id="PS51733"/>
    </source>
</evidence>